<organism evidence="4 5">
    <name type="scientific">Labeo rohita</name>
    <name type="common">Indian major carp</name>
    <name type="synonym">Cyprinus rohita</name>
    <dbReference type="NCBI Taxonomy" id="84645"/>
    <lineage>
        <taxon>Eukaryota</taxon>
        <taxon>Metazoa</taxon>
        <taxon>Chordata</taxon>
        <taxon>Craniata</taxon>
        <taxon>Vertebrata</taxon>
        <taxon>Euteleostomi</taxon>
        <taxon>Actinopterygii</taxon>
        <taxon>Neopterygii</taxon>
        <taxon>Teleostei</taxon>
        <taxon>Ostariophysi</taxon>
        <taxon>Cypriniformes</taxon>
        <taxon>Cyprinidae</taxon>
        <taxon>Labeoninae</taxon>
        <taxon>Labeonini</taxon>
        <taxon>Labeo</taxon>
    </lineage>
</organism>
<protein>
    <submittedName>
        <fullName evidence="4">NADP-dependent oxidoreductase domain-containing protein 1</fullName>
    </submittedName>
</protein>
<dbReference type="PANTHER" id="PTHR22973:SF3">
    <property type="entry name" value="PROTEIN TMED8"/>
    <property type="match status" value="1"/>
</dbReference>
<dbReference type="InterPro" id="IPR036598">
    <property type="entry name" value="GOLD_dom_sf"/>
</dbReference>
<dbReference type="SUPFAM" id="SSF51735">
    <property type="entry name" value="NAD(P)-binding Rossmann-fold domains"/>
    <property type="match status" value="1"/>
</dbReference>
<feature type="compositionally biased region" description="Polar residues" evidence="2">
    <location>
        <begin position="333"/>
        <end position="360"/>
    </location>
</feature>
<feature type="region of interest" description="Disordered" evidence="2">
    <location>
        <begin position="732"/>
        <end position="756"/>
    </location>
</feature>
<feature type="domain" description="GOLD" evidence="3">
    <location>
        <begin position="430"/>
        <end position="557"/>
    </location>
</feature>
<dbReference type="Proteomes" id="UP000830375">
    <property type="component" value="Unassembled WGS sequence"/>
</dbReference>
<feature type="region of interest" description="Disordered" evidence="2">
    <location>
        <begin position="668"/>
        <end position="692"/>
    </location>
</feature>
<proteinExistence type="predicted"/>
<dbReference type="InterPro" id="IPR052269">
    <property type="entry name" value="Golgi-PI4KB_interaction"/>
</dbReference>
<dbReference type="SUPFAM" id="SSF101576">
    <property type="entry name" value="Supernatant protein factor (SPF), C-terminal domain"/>
    <property type="match status" value="1"/>
</dbReference>
<dbReference type="PANTHER" id="PTHR22973">
    <property type="entry name" value="LD35087P"/>
    <property type="match status" value="1"/>
</dbReference>
<accession>A0ABQ8LVB1</accession>
<evidence type="ECO:0000256" key="2">
    <source>
        <dbReference type="SAM" id="MobiDB-lite"/>
    </source>
</evidence>
<name>A0ABQ8LVB1_LABRO</name>
<dbReference type="Pfam" id="PF24681">
    <property type="entry name" value="Kelch_KLHDC2_KLHL20_DRC7"/>
    <property type="match status" value="2"/>
</dbReference>
<evidence type="ECO:0000313" key="4">
    <source>
        <dbReference type="EMBL" id="KAI2654562.1"/>
    </source>
</evidence>
<feature type="region of interest" description="Disordered" evidence="2">
    <location>
        <begin position="333"/>
        <end position="412"/>
    </location>
</feature>
<dbReference type="Pfam" id="PF03807">
    <property type="entry name" value="F420_oxidored"/>
    <property type="match status" value="1"/>
</dbReference>
<gene>
    <name evidence="4" type="ORF">H4Q32_011312</name>
</gene>
<dbReference type="InterPro" id="IPR009038">
    <property type="entry name" value="GOLD_dom"/>
</dbReference>
<dbReference type="Pfam" id="PF13897">
    <property type="entry name" value="GOLD_2"/>
    <property type="match status" value="1"/>
</dbReference>
<evidence type="ECO:0000256" key="1">
    <source>
        <dbReference type="ARBA" id="ARBA00022990"/>
    </source>
</evidence>
<dbReference type="InterPro" id="IPR015915">
    <property type="entry name" value="Kelch-typ_b-propeller"/>
</dbReference>
<dbReference type="EMBL" id="JACTAM010000017">
    <property type="protein sequence ID" value="KAI2654562.1"/>
    <property type="molecule type" value="Genomic_DNA"/>
</dbReference>
<keyword evidence="5" id="KW-1185">Reference proteome</keyword>
<sequence>MLDLTLNLTSLGFEAGLGEGERELVYLRSRSAGLTVSGCAHAVFAYELFRILRKKVNAENGCTAKAHLSVGVLGGGHMGKQLAMALLHSSSLKPGHINISTKRPETLGEYSNMGVECYFDNIRLAKWADMLFICVLPSQLPQVCAEIRCHLPSRCLVYGFTSAVTLNRLAVLLDHSFLIKPQYEFVACNNVTAIWLLHNQVTAALKDKEVISASVPPSMNGGLFLDQRWVSAVLYSLLNLCTAEKLSSRKTLQLLNGLFETKTLTYHSFVNLPSASDLNNPDDLFPWISLVDVQTKSTPLTDLLSRDKEMEKLETSELQSRLSSLSVSSFPGITSKNCESNPLNRLQSTDVSRTVIQPDNQAKMDDNSNNRESTQSTEEPSASLGKAEAGDSQESGTSHPGEKKALPPMKPASTWTSVDLKELKTKLGQQKDSVVTVYRGDIMTVHVPTVPEAKRVCWEFATDGYDIGFGVYFDWSPVTSRAITVHISESSDDEDEDDDLEAANSNLGEILPVYRQDSHLAVQNGSHEFPGEGTYQLKFDNSYSLWRNKTLYYRVYFQSCHCINRVSVRDVNWSRRSACHGRNVNRTMYQVQMPLPLPKQLIVFGLGEWSSFSSDTEISVEVLLGPEVKSQVIGTLSPHSRQVRSSFISSTPRITRKRLVLNHCSNPSSTLLSSGESHDITQRSPPEGSVSCAELGKSKMETRESTLLQGVWPMDKTPRRSIIGIKGYIWSSEEPESPQDPKRASSPKKRKLRKMSAVDLEDEMAVKRVKSCRADCPSKRWSHAMCLSDPETAILIGGEADDQASCKDSIWKLEIDNDFWFPMDVSSSEVSPPSSKGHSATFDPESKAVYVYGGLRDCQRYSDIYILDTVTWKWKLVSAKGNIPSLAHHSATVYKKELYVFGGVQPSRCPEGKVCSNALHSTTLLSNKMIIFGGRKTATYLNDLHILDLGFMEYTAVKYENMPPLARGFHAALPVSDNRVLISGGCSAVGALQDLHLFNIDTSSWTSLVSPLLCSKPRAGHSLISLGCKKALSSDPRDARDHHNGKSLSLQCSILVFGGSDCSGTFYNDTVKCTVELPV</sequence>
<feature type="compositionally biased region" description="Polar residues" evidence="2">
    <location>
        <begin position="370"/>
        <end position="380"/>
    </location>
</feature>
<dbReference type="InterPro" id="IPR028939">
    <property type="entry name" value="P5C_Rdtase_cat_N"/>
</dbReference>
<dbReference type="Gene3D" id="2.60.120.680">
    <property type="entry name" value="GOLD domain"/>
    <property type="match status" value="1"/>
</dbReference>
<dbReference type="SUPFAM" id="SSF117281">
    <property type="entry name" value="Kelch motif"/>
    <property type="match status" value="2"/>
</dbReference>
<dbReference type="InterPro" id="IPR036291">
    <property type="entry name" value="NAD(P)-bd_dom_sf"/>
</dbReference>
<dbReference type="PROSITE" id="PS50866">
    <property type="entry name" value="GOLD"/>
    <property type="match status" value="1"/>
</dbReference>
<evidence type="ECO:0000259" key="3">
    <source>
        <dbReference type="PROSITE" id="PS50866"/>
    </source>
</evidence>
<comment type="caution">
    <text evidence="4">The sequence shown here is derived from an EMBL/GenBank/DDBJ whole genome shotgun (WGS) entry which is preliminary data.</text>
</comment>
<feature type="compositionally biased region" description="Basic residues" evidence="2">
    <location>
        <begin position="745"/>
        <end position="754"/>
    </location>
</feature>
<evidence type="ECO:0000313" key="5">
    <source>
        <dbReference type="Proteomes" id="UP000830375"/>
    </source>
</evidence>
<dbReference type="Gene3D" id="2.120.10.80">
    <property type="entry name" value="Kelch-type beta propeller"/>
    <property type="match status" value="2"/>
</dbReference>
<dbReference type="Gene3D" id="3.40.50.720">
    <property type="entry name" value="NAD(P)-binding Rossmann-like Domain"/>
    <property type="match status" value="1"/>
</dbReference>
<reference evidence="4 5" key="1">
    <citation type="submission" date="2022-01" db="EMBL/GenBank/DDBJ databases">
        <title>A high-quality chromosome-level genome assembly of rohu carp, Labeo rohita.</title>
        <authorList>
            <person name="Arick M.A. II"/>
            <person name="Hsu C.-Y."/>
            <person name="Magbanua Z."/>
            <person name="Pechanova O."/>
            <person name="Grover C."/>
            <person name="Miller E."/>
            <person name="Thrash A."/>
            <person name="Ezzel L."/>
            <person name="Alam S."/>
            <person name="Benzie J."/>
            <person name="Hamilton M."/>
            <person name="Karsi A."/>
            <person name="Lawrence M.L."/>
            <person name="Peterson D.G."/>
        </authorList>
    </citation>
    <scope>NUCLEOTIDE SEQUENCE [LARGE SCALE GENOMIC DNA]</scope>
    <source>
        <strain evidence="5">BAU-BD-2019</strain>
        <tissue evidence="4">Blood</tissue>
    </source>
</reference>
<keyword evidence="1" id="KW-0007">Acetylation</keyword>